<keyword evidence="3" id="KW-1185">Reference proteome</keyword>
<reference evidence="2" key="1">
    <citation type="journal article" date="2021" name="Nat. Commun.">
        <title>Genetic determinants of endophytism in the Arabidopsis root mycobiome.</title>
        <authorList>
            <person name="Mesny F."/>
            <person name="Miyauchi S."/>
            <person name="Thiergart T."/>
            <person name="Pickel B."/>
            <person name="Atanasova L."/>
            <person name="Karlsson M."/>
            <person name="Huettel B."/>
            <person name="Barry K.W."/>
            <person name="Haridas S."/>
            <person name="Chen C."/>
            <person name="Bauer D."/>
            <person name="Andreopoulos W."/>
            <person name="Pangilinan J."/>
            <person name="LaButti K."/>
            <person name="Riley R."/>
            <person name="Lipzen A."/>
            <person name="Clum A."/>
            <person name="Drula E."/>
            <person name="Henrissat B."/>
            <person name="Kohler A."/>
            <person name="Grigoriev I.V."/>
            <person name="Martin F.M."/>
            <person name="Hacquard S."/>
        </authorList>
    </citation>
    <scope>NUCLEOTIDE SEQUENCE</scope>
    <source>
        <strain evidence="2">MPI-CAGE-CH-0230</strain>
    </source>
</reference>
<name>A0A9P9BSZ6_9PEZI</name>
<comment type="caution">
    <text evidence="2">The sequence shown here is derived from an EMBL/GenBank/DDBJ whole genome shotgun (WGS) entry which is preliminary data.</text>
</comment>
<keyword evidence="1" id="KW-0732">Signal</keyword>
<gene>
    <name evidence="2" type="ORF">B0I36DRAFT_318230</name>
</gene>
<feature type="signal peptide" evidence="1">
    <location>
        <begin position="1"/>
        <end position="16"/>
    </location>
</feature>
<sequence>MMVAVVVAVAVASVLHSPGVLNHTDARATTTITTLLHFGPELLPCRWLRWKGAVDRVDKRATDPACHLLVACLVSWLIVPPGAASATFPFCYTAMI</sequence>
<dbReference type="RefSeq" id="XP_046015478.1">
    <property type="nucleotide sequence ID" value="XM_046153264.1"/>
</dbReference>
<dbReference type="AlphaFoldDB" id="A0A9P9BSZ6"/>
<dbReference type="GeneID" id="70182810"/>
<dbReference type="Proteomes" id="UP000756346">
    <property type="component" value="Unassembled WGS sequence"/>
</dbReference>
<evidence type="ECO:0000313" key="3">
    <source>
        <dbReference type="Proteomes" id="UP000756346"/>
    </source>
</evidence>
<protein>
    <recommendedName>
        <fullName evidence="4">Secreted peptide</fullName>
    </recommendedName>
</protein>
<evidence type="ECO:0000256" key="1">
    <source>
        <dbReference type="SAM" id="SignalP"/>
    </source>
</evidence>
<accession>A0A9P9BSZ6</accession>
<proteinExistence type="predicted"/>
<evidence type="ECO:0008006" key="4">
    <source>
        <dbReference type="Google" id="ProtNLM"/>
    </source>
</evidence>
<feature type="chain" id="PRO_5040472570" description="Secreted peptide" evidence="1">
    <location>
        <begin position="17"/>
        <end position="96"/>
    </location>
</feature>
<organism evidence="2 3">
    <name type="scientific">Microdochium trichocladiopsis</name>
    <dbReference type="NCBI Taxonomy" id="1682393"/>
    <lineage>
        <taxon>Eukaryota</taxon>
        <taxon>Fungi</taxon>
        <taxon>Dikarya</taxon>
        <taxon>Ascomycota</taxon>
        <taxon>Pezizomycotina</taxon>
        <taxon>Sordariomycetes</taxon>
        <taxon>Xylariomycetidae</taxon>
        <taxon>Xylariales</taxon>
        <taxon>Microdochiaceae</taxon>
        <taxon>Microdochium</taxon>
    </lineage>
</organism>
<evidence type="ECO:0000313" key="2">
    <source>
        <dbReference type="EMBL" id="KAH7035385.1"/>
    </source>
</evidence>
<dbReference type="EMBL" id="JAGTJQ010000003">
    <property type="protein sequence ID" value="KAH7035385.1"/>
    <property type="molecule type" value="Genomic_DNA"/>
</dbReference>